<evidence type="ECO:0000259" key="1">
    <source>
        <dbReference type="PROSITE" id="PS50191"/>
    </source>
</evidence>
<dbReference type="InterPro" id="IPR051064">
    <property type="entry name" value="SEC14/CRAL-TRIO_domain"/>
</dbReference>
<dbReference type="SUPFAM" id="SSF52087">
    <property type="entry name" value="CRAL/TRIO domain"/>
    <property type="match status" value="1"/>
</dbReference>
<dbReference type="PANTHER" id="PTHR23324">
    <property type="entry name" value="SEC14 RELATED PROTEIN"/>
    <property type="match status" value="1"/>
</dbReference>
<evidence type="ECO:0000313" key="3">
    <source>
        <dbReference type="Proteomes" id="UP000198406"/>
    </source>
</evidence>
<keyword evidence="3" id="KW-1185">Reference proteome</keyword>
<dbReference type="Pfam" id="PF00650">
    <property type="entry name" value="CRAL_TRIO"/>
    <property type="match status" value="1"/>
</dbReference>
<proteinExistence type="predicted"/>
<dbReference type="Gene3D" id="3.40.525.10">
    <property type="entry name" value="CRAL-TRIO lipid binding domain"/>
    <property type="match status" value="1"/>
</dbReference>
<dbReference type="InterPro" id="IPR036865">
    <property type="entry name" value="CRAL-TRIO_dom_sf"/>
</dbReference>
<organism evidence="2 3">
    <name type="scientific">Fistulifera solaris</name>
    <name type="common">Oleaginous diatom</name>
    <dbReference type="NCBI Taxonomy" id="1519565"/>
    <lineage>
        <taxon>Eukaryota</taxon>
        <taxon>Sar</taxon>
        <taxon>Stramenopiles</taxon>
        <taxon>Ochrophyta</taxon>
        <taxon>Bacillariophyta</taxon>
        <taxon>Bacillariophyceae</taxon>
        <taxon>Bacillariophycidae</taxon>
        <taxon>Naviculales</taxon>
        <taxon>Naviculaceae</taxon>
        <taxon>Fistulifera</taxon>
    </lineage>
</organism>
<dbReference type="PROSITE" id="PS50191">
    <property type="entry name" value="CRAL_TRIO"/>
    <property type="match status" value="1"/>
</dbReference>
<gene>
    <name evidence="2" type="ORF">FisN_33Hh002</name>
</gene>
<dbReference type="EMBL" id="BDSP01000278">
    <property type="protein sequence ID" value="GAX28720.1"/>
    <property type="molecule type" value="Genomic_DNA"/>
</dbReference>
<dbReference type="InterPro" id="IPR001251">
    <property type="entry name" value="CRAL-TRIO_dom"/>
</dbReference>
<dbReference type="InterPro" id="IPR036273">
    <property type="entry name" value="CRAL/TRIO_N_dom_sf"/>
</dbReference>
<dbReference type="AlphaFoldDB" id="A0A1Z5KQX4"/>
<reference evidence="2 3" key="1">
    <citation type="journal article" date="2015" name="Plant Cell">
        <title>Oil accumulation by the oleaginous diatom Fistulifera solaris as revealed by the genome and transcriptome.</title>
        <authorList>
            <person name="Tanaka T."/>
            <person name="Maeda Y."/>
            <person name="Veluchamy A."/>
            <person name="Tanaka M."/>
            <person name="Abida H."/>
            <person name="Marechal E."/>
            <person name="Bowler C."/>
            <person name="Muto M."/>
            <person name="Sunaga Y."/>
            <person name="Tanaka M."/>
            <person name="Yoshino T."/>
            <person name="Taniguchi T."/>
            <person name="Fukuda Y."/>
            <person name="Nemoto M."/>
            <person name="Matsumoto M."/>
            <person name="Wong P.S."/>
            <person name="Aburatani S."/>
            <person name="Fujibuchi W."/>
        </authorList>
    </citation>
    <scope>NUCLEOTIDE SEQUENCE [LARGE SCALE GENOMIC DNA]</scope>
    <source>
        <strain evidence="2 3">JPCC DA0580</strain>
    </source>
</reference>
<dbReference type="PANTHER" id="PTHR23324:SF83">
    <property type="entry name" value="SEC14-LIKE PROTEIN 2"/>
    <property type="match status" value="1"/>
</dbReference>
<accession>A0A1Z5KQX4</accession>
<dbReference type="OrthoDB" id="42535at2759"/>
<dbReference type="Proteomes" id="UP000198406">
    <property type="component" value="Unassembled WGS sequence"/>
</dbReference>
<sequence>MSSLDDMPSDESSSVQEVAALWELSEQEQEELVDLRQRLLDVQSPLNQWRDLVRFLRARPGNVTAAETMFRQMVQWRTVHQVDATLKTYTPPSEMLRYYPGALLEGFDREGDPVFVSRLGVTDGVGLLHRYGKDEMIRHAIWIRELVVQKVKEVEEKRGRPVRRICLIEDLHGLSLKTHGHRGLLSAYGEIMRLDQDNYPETAKKLLIVRAPTLFRMIWSMAKHFFDPGVVRKMVFCGVSDYQTVLDQYVELEVLPEEIVPGIGRGKAVEGMPSDFLGGRLP</sequence>
<comment type="caution">
    <text evidence="2">The sequence shown here is derived from an EMBL/GenBank/DDBJ whole genome shotgun (WGS) entry which is preliminary data.</text>
</comment>
<evidence type="ECO:0000313" key="2">
    <source>
        <dbReference type="EMBL" id="GAX28720.1"/>
    </source>
</evidence>
<name>A0A1Z5KQX4_FISSO</name>
<dbReference type="InParanoid" id="A0A1Z5KQX4"/>
<dbReference type="CDD" id="cd00170">
    <property type="entry name" value="SEC14"/>
    <property type="match status" value="1"/>
</dbReference>
<dbReference type="SUPFAM" id="SSF46938">
    <property type="entry name" value="CRAL/TRIO N-terminal domain"/>
    <property type="match status" value="1"/>
</dbReference>
<dbReference type="SMART" id="SM00516">
    <property type="entry name" value="SEC14"/>
    <property type="match status" value="1"/>
</dbReference>
<feature type="domain" description="CRAL-TRIO" evidence="1">
    <location>
        <begin position="91"/>
        <end position="259"/>
    </location>
</feature>
<dbReference type="GO" id="GO:0005737">
    <property type="term" value="C:cytoplasm"/>
    <property type="evidence" value="ECO:0007669"/>
    <property type="project" value="TreeGrafter"/>
</dbReference>
<protein>
    <recommendedName>
        <fullName evidence="1">CRAL-TRIO domain-containing protein</fullName>
    </recommendedName>
</protein>